<dbReference type="SUPFAM" id="SSF48371">
    <property type="entry name" value="ARM repeat"/>
    <property type="match status" value="1"/>
</dbReference>
<dbReference type="InterPro" id="IPR016024">
    <property type="entry name" value="ARM-type_fold"/>
</dbReference>
<dbReference type="Pfam" id="PF25055">
    <property type="entry name" value="DUF7792"/>
    <property type="match status" value="1"/>
</dbReference>
<dbReference type="PANTHER" id="PTHR46168:SF1">
    <property type="entry name" value="ARMADILLO REPEAT ONLY 4"/>
    <property type="match status" value="1"/>
</dbReference>
<feature type="compositionally biased region" description="Basic and acidic residues" evidence="2">
    <location>
        <begin position="381"/>
        <end position="393"/>
    </location>
</feature>
<feature type="region of interest" description="Disordered" evidence="2">
    <location>
        <begin position="365"/>
        <end position="393"/>
    </location>
</feature>
<evidence type="ECO:0000259" key="3">
    <source>
        <dbReference type="Pfam" id="PF25055"/>
    </source>
</evidence>
<evidence type="ECO:0000313" key="4">
    <source>
        <dbReference type="EMBL" id="CAI0390407.1"/>
    </source>
</evidence>
<evidence type="ECO:0000313" key="5">
    <source>
        <dbReference type="Proteomes" id="UP001154282"/>
    </source>
</evidence>
<name>A0AAV0HYD5_9ROSI</name>
<sequence>MVLSPSPPPSRGGEQSEPPAPPPPFQDELRHPIILAERVLAAADEADSFKSECAAVAKQADYIADKLRSVVRFATTPGQAVYERPVRRISAEAARNLDRALALVRRCRRRNIFRRVVAMISVADFRKALVHLEASAGDVSWLWSMLESNGNAMALPPIASNDPIVAWVWVGITSIYMAPMAEKIEAANQLASLAKDNDRNKQIIVEEGGVPPFLKLIKEKDSPEAQIAAAAALLYLCNEGDRVRAISEESAAGVQTIVKVLADSPMRVQIWVARLVAVMAENDPGAQDNFARENAIRPLVTLLSFETFSDDQFGGQIGKQSIHSLVQMNKEMEKVGEVKMRSNNNNNKEKDRDSLQYRPFVMSSFSSFHSDAGGGSKGGGTRKERENENREVKQKLKTSCAEALWMLAKGSVSNSKRITETKGLLCLARLVEIGEPELQFNCLMTIKEITFAAESNADLRRGAFKTNSPAAKSVVDQLLRVIKGSSSPKLLVAALQSIGSLARTFPARETRVIGPLVNHLNNRSQEVAAEAAIALAKFTCEENFLCEAHSKTMIEFNAIPALMKLLRGSERAQLRALILLCHLAVNAGNHEALEPARVLTALEGVDRMVLAQYPELREMVAKAVYHINLYHRGPHSQRLTFVI</sequence>
<reference evidence="4" key="1">
    <citation type="submission" date="2022-08" db="EMBL/GenBank/DDBJ databases">
        <authorList>
            <person name="Gutierrez-Valencia J."/>
        </authorList>
    </citation>
    <scope>NUCLEOTIDE SEQUENCE</scope>
</reference>
<feature type="domain" description="DUF7792" evidence="3">
    <location>
        <begin position="26"/>
        <end position="145"/>
    </location>
</feature>
<evidence type="ECO:0000256" key="2">
    <source>
        <dbReference type="SAM" id="MobiDB-lite"/>
    </source>
</evidence>
<dbReference type="PANTHER" id="PTHR46168">
    <property type="entry name" value="ARMADILLO REPEAT ONLY 4"/>
    <property type="match status" value="1"/>
</dbReference>
<feature type="region of interest" description="Disordered" evidence="2">
    <location>
        <begin position="1"/>
        <end position="28"/>
    </location>
</feature>
<dbReference type="Pfam" id="PF00514">
    <property type="entry name" value="Arm"/>
    <property type="match status" value="1"/>
</dbReference>
<proteinExistence type="predicted"/>
<dbReference type="Gene3D" id="1.20.930.20">
    <property type="entry name" value="Adaptor protein Cbl, N-terminal domain"/>
    <property type="match status" value="1"/>
</dbReference>
<dbReference type="GO" id="GO:0007166">
    <property type="term" value="P:cell surface receptor signaling pathway"/>
    <property type="evidence" value="ECO:0007669"/>
    <property type="project" value="InterPro"/>
</dbReference>
<dbReference type="InterPro" id="IPR056694">
    <property type="entry name" value="DUF7792"/>
</dbReference>
<dbReference type="SMART" id="SM00185">
    <property type="entry name" value="ARM"/>
    <property type="match status" value="3"/>
</dbReference>
<gene>
    <name evidence="4" type="ORF">LITE_LOCUS6716</name>
</gene>
<comment type="caution">
    <text evidence="4">The sequence shown here is derived from an EMBL/GenBank/DDBJ whole genome shotgun (WGS) entry which is preliminary data.</text>
</comment>
<dbReference type="InterPro" id="IPR011989">
    <property type="entry name" value="ARM-like"/>
</dbReference>
<accession>A0AAV0HYD5</accession>
<feature type="compositionally biased region" description="Pro residues" evidence="2">
    <location>
        <begin position="1"/>
        <end position="10"/>
    </location>
</feature>
<evidence type="ECO:0000256" key="1">
    <source>
        <dbReference type="ARBA" id="ARBA00022737"/>
    </source>
</evidence>
<organism evidence="4 5">
    <name type="scientific">Linum tenue</name>
    <dbReference type="NCBI Taxonomy" id="586396"/>
    <lineage>
        <taxon>Eukaryota</taxon>
        <taxon>Viridiplantae</taxon>
        <taxon>Streptophyta</taxon>
        <taxon>Embryophyta</taxon>
        <taxon>Tracheophyta</taxon>
        <taxon>Spermatophyta</taxon>
        <taxon>Magnoliopsida</taxon>
        <taxon>eudicotyledons</taxon>
        <taxon>Gunneridae</taxon>
        <taxon>Pentapetalae</taxon>
        <taxon>rosids</taxon>
        <taxon>fabids</taxon>
        <taxon>Malpighiales</taxon>
        <taxon>Linaceae</taxon>
        <taxon>Linum</taxon>
    </lineage>
</organism>
<protein>
    <recommendedName>
        <fullName evidence="3">DUF7792 domain-containing protein</fullName>
    </recommendedName>
</protein>
<dbReference type="Gene3D" id="1.25.10.10">
    <property type="entry name" value="Leucine-rich Repeat Variant"/>
    <property type="match status" value="2"/>
</dbReference>
<dbReference type="AlphaFoldDB" id="A0AAV0HYD5"/>
<dbReference type="Proteomes" id="UP001154282">
    <property type="component" value="Unassembled WGS sequence"/>
</dbReference>
<keyword evidence="1" id="KW-0677">Repeat</keyword>
<dbReference type="InterPro" id="IPR000225">
    <property type="entry name" value="Armadillo"/>
</dbReference>
<dbReference type="EMBL" id="CAMGYJ010000003">
    <property type="protein sequence ID" value="CAI0390407.1"/>
    <property type="molecule type" value="Genomic_DNA"/>
</dbReference>
<dbReference type="InterPro" id="IPR036537">
    <property type="entry name" value="Adaptor_Cbl_N_dom_sf"/>
</dbReference>
<keyword evidence="5" id="KW-1185">Reference proteome</keyword>